<keyword evidence="4" id="KW-0282">Flagellum</keyword>
<dbReference type="InterPro" id="IPR032388">
    <property type="entry name" value="FlgT_C"/>
</dbReference>
<protein>
    <submittedName>
        <fullName evidence="4">Flagellar assembly protein T N-terminal domain-containing protein</fullName>
    </submittedName>
</protein>
<reference evidence="4 5" key="1">
    <citation type="submission" date="2023-08" db="EMBL/GenBank/DDBJ databases">
        <authorList>
            <person name="Joshi A."/>
            <person name="Thite S."/>
        </authorList>
    </citation>
    <scope>NUCLEOTIDE SEQUENCE [LARGE SCALE GENOMIC DNA]</scope>
    <source>
        <strain evidence="4 5">AC40</strain>
    </source>
</reference>
<organism evidence="4 5">
    <name type="scientific">Alkalimonas collagenimarina</name>
    <dbReference type="NCBI Taxonomy" id="400390"/>
    <lineage>
        <taxon>Bacteria</taxon>
        <taxon>Pseudomonadati</taxon>
        <taxon>Pseudomonadota</taxon>
        <taxon>Gammaproteobacteria</taxon>
        <taxon>Alkalimonas</taxon>
    </lineage>
</organism>
<dbReference type="Pfam" id="PF16548">
    <property type="entry name" value="FlgT_N"/>
    <property type="match status" value="1"/>
</dbReference>
<dbReference type="Pfam" id="PF16539">
    <property type="entry name" value="FlgT_M"/>
    <property type="match status" value="1"/>
</dbReference>
<comment type="caution">
    <text evidence="4">The sequence shown here is derived from an EMBL/GenBank/DDBJ whole genome shotgun (WGS) entry which is preliminary data.</text>
</comment>
<dbReference type="Gene3D" id="3.30.1660.40">
    <property type="entry name" value="FlgT, N-terminal domain"/>
    <property type="match status" value="1"/>
</dbReference>
<dbReference type="Gene3D" id="3.40.50.10610">
    <property type="entry name" value="ABC-type transport auxiliary lipoprotein component"/>
    <property type="match status" value="1"/>
</dbReference>
<dbReference type="RefSeq" id="WP_305893131.1">
    <property type="nucleotide sequence ID" value="NZ_JAUZVZ010000007.1"/>
</dbReference>
<dbReference type="InterPro" id="IPR038165">
    <property type="entry name" value="FlgT_C_sf"/>
</dbReference>
<keyword evidence="5" id="KW-1185">Reference proteome</keyword>
<dbReference type="Pfam" id="PF16538">
    <property type="entry name" value="FlgT_C"/>
    <property type="match status" value="1"/>
</dbReference>
<feature type="domain" description="Flagellar assembly protein T N-terminal" evidence="3">
    <location>
        <begin position="10"/>
        <end position="97"/>
    </location>
</feature>
<dbReference type="Gene3D" id="2.40.10.410">
    <property type="entry name" value="FlgT, C-terminal domain"/>
    <property type="match status" value="1"/>
</dbReference>
<evidence type="ECO:0000259" key="1">
    <source>
        <dbReference type="Pfam" id="PF16538"/>
    </source>
</evidence>
<dbReference type="InterPro" id="IPR032370">
    <property type="entry name" value="FlgT_N"/>
</dbReference>
<dbReference type="Proteomes" id="UP001231616">
    <property type="component" value="Unassembled WGS sequence"/>
</dbReference>
<evidence type="ECO:0000313" key="4">
    <source>
        <dbReference type="EMBL" id="MDP4535868.1"/>
    </source>
</evidence>
<keyword evidence="4" id="KW-0969">Cilium</keyword>
<keyword evidence="4" id="KW-0966">Cell projection</keyword>
<evidence type="ECO:0000259" key="3">
    <source>
        <dbReference type="Pfam" id="PF16548"/>
    </source>
</evidence>
<dbReference type="InterPro" id="IPR032386">
    <property type="entry name" value="FlgT_M"/>
</dbReference>
<name>A0ABT9GY27_9GAMM</name>
<dbReference type="EMBL" id="JAUZVZ010000007">
    <property type="protein sequence ID" value="MDP4535868.1"/>
    <property type="molecule type" value="Genomic_DNA"/>
</dbReference>
<proteinExistence type="predicted"/>
<evidence type="ECO:0000313" key="5">
    <source>
        <dbReference type="Proteomes" id="UP001231616"/>
    </source>
</evidence>
<feature type="domain" description="Flagellar assembly protein T middle" evidence="2">
    <location>
        <begin position="100"/>
        <end position="246"/>
    </location>
</feature>
<accession>A0ABT9GY27</accession>
<gene>
    <name evidence="4" type="ORF">Q3O60_06695</name>
</gene>
<feature type="domain" description="Flagellar assembly protein T C-terminal" evidence="1">
    <location>
        <begin position="291"/>
        <end position="363"/>
    </location>
</feature>
<sequence length="370" mass="41603">MMFSSTTTADWFEATGQAPIRQGNLNDAKARATEDAVRRALLYAGASISSVQQVTDGLLTQDELVLSSQAEVRQIQLVSEQRIGGVMEVTIRADIFPQQQQCHGANFKKPLVISPFLLRHSQHSVIGDLQSLGLVSAEKIFRQLQDLSTSSVVHWYDNPTLARPLTKQERSSLLRQTNSDYLVTASIDDVSLGERSDRNLRFWSDARRDRFFHMRLQLQQLSTGRVLFQQEYRTQARWDFRKRTTISPQNHRFWQTAYGESIQRVLNAAVVDIDDTLRCEPFQAAITEVANNRIRLDAGENVGVKSGTELTILFRQESVREGATMYRVSPLTVKVSQVGFDWAMAESIDQALLSNVQIGDAVTVLASPQG</sequence>
<dbReference type="InterPro" id="IPR038180">
    <property type="entry name" value="FlgT_N_sf"/>
</dbReference>
<evidence type="ECO:0000259" key="2">
    <source>
        <dbReference type="Pfam" id="PF16539"/>
    </source>
</evidence>